<feature type="domain" description="Glycosyl hydrolase family 13 catalytic" evidence="2">
    <location>
        <begin position="404"/>
        <end position="726"/>
    </location>
</feature>
<proteinExistence type="inferred from homology"/>
<dbReference type="SMART" id="SM00642">
    <property type="entry name" value="Aamy"/>
    <property type="match status" value="1"/>
</dbReference>
<dbReference type="SUPFAM" id="SSF81296">
    <property type="entry name" value="E set domains"/>
    <property type="match status" value="1"/>
</dbReference>
<dbReference type="GO" id="GO:0005975">
    <property type="term" value="P:carbohydrate metabolic process"/>
    <property type="evidence" value="ECO:0007669"/>
    <property type="project" value="InterPro"/>
</dbReference>
<dbReference type="GO" id="GO:0004553">
    <property type="term" value="F:hydrolase activity, hydrolyzing O-glycosyl compounds"/>
    <property type="evidence" value="ECO:0007669"/>
    <property type="project" value="InterPro"/>
</dbReference>
<organism evidence="3 4">
    <name type="scientific">Cephaloticoccus capnophilus</name>
    <dbReference type="NCBI Taxonomy" id="1548208"/>
    <lineage>
        <taxon>Bacteria</taxon>
        <taxon>Pseudomonadati</taxon>
        <taxon>Verrucomicrobiota</taxon>
        <taxon>Opitutia</taxon>
        <taxon>Opitutales</taxon>
        <taxon>Opitutaceae</taxon>
        <taxon>Cephaloticoccus</taxon>
    </lineage>
</organism>
<comment type="similarity">
    <text evidence="1">Belongs to the glycosyl hydrolase 13 family.</text>
</comment>
<gene>
    <name evidence="3" type="ORF">AXK12_03060</name>
</gene>
<keyword evidence="4" id="KW-1185">Reference proteome</keyword>
<reference evidence="3 4" key="1">
    <citation type="submission" date="2016-02" db="EMBL/GenBank/DDBJ databases">
        <authorList>
            <person name="Wen L."/>
            <person name="He K."/>
            <person name="Yang H."/>
        </authorList>
    </citation>
    <scope>NUCLEOTIDE SEQUENCE [LARGE SCALE GENOMIC DNA]</scope>
    <source>
        <strain evidence="3 4">CV41</strain>
    </source>
</reference>
<dbReference type="PANTHER" id="PTHR43002">
    <property type="entry name" value="GLYCOGEN DEBRANCHING ENZYME"/>
    <property type="match status" value="1"/>
</dbReference>
<evidence type="ECO:0000313" key="3">
    <source>
        <dbReference type="EMBL" id="KXU36747.1"/>
    </source>
</evidence>
<dbReference type="EMBL" id="LSZP01000020">
    <property type="protein sequence ID" value="KXU36747.1"/>
    <property type="molecule type" value="Genomic_DNA"/>
</dbReference>
<comment type="caution">
    <text evidence="3">The sequence shown here is derived from an EMBL/GenBank/DDBJ whole genome shotgun (WGS) entry which is preliminary data.</text>
</comment>
<dbReference type="Proteomes" id="UP000071392">
    <property type="component" value="Unassembled WGS sequence"/>
</dbReference>
<dbReference type="OrthoDB" id="9761875at2"/>
<dbReference type="InterPro" id="IPR014756">
    <property type="entry name" value="Ig_E-set"/>
</dbReference>
<protein>
    <recommendedName>
        <fullName evidence="2">Glycosyl hydrolase family 13 catalytic domain-containing protein</fullName>
    </recommendedName>
</protein>
<evidence type="ECO:0000313" key="4">
    <source>
        <dbReference type="Proteomes" id="UP000071392"/>
    </source>
</evidence>
<dbReference type="InterPro" id="IPR006047">
    <property type="entry name" value="GH13_cat_dom"/>
</dbReference>
<dbReference type="Gene3D" id="2.60.40.10">
    <property type="entry name" value="Immunoglobulins"/>
    <property type="match status" value="1"/>
</dbReference>
<name>A0A139SQD9_9BACT</name>
<dbReference type="InterPro" id="IPR017853">
    <property type="entry name" value="GH"/>
</dbReference>
<dbReference type="RefSeq" id="WP_068711182.1">
    <property type="nucleotide sequence ID" value="NZ_LSZP01000020.1"/>
</dbReference>
<evidence type="ECO:0000256" key="1">
    <source>
        <dbReference type="ARBA" id="ARBA00008061"/>
    </source>
</evidence>
<dbReference type="Gene3D" id="3.20.20.80">
    <property type="entry name" value="Glycosidases"/>
    <property type="match status" value="1"/>
</dbReference>
<dbReference type="Pfam" id="PF02922">
    <property type="entry name" value="CBM_48"/>
    <property type="match status" value="1"/>
</dbReference>
<dbReference type="SUPFAM" id="SSF51445">
    <property type="entry name" value="(Trans)glycosidases"/>
    <property type="match status" value="1"/>
</dbReference>
<sequence length="851" mass="95270">MTAHNPLIRAWLSSLKSGYIEYAHDWGQVDVPAVRLRGGEGVEATPLFARLEFAPRHAAARRYGYFVREDGALVFALPSAAVPEGERVFVSGDFNHWQGAGDPVWELKPYADSSEAEGKYAASGAAAQGFSEVEPDLRPLCCCVVPPARRRAAMRKLRDGRRVQFKFVTGEQLWLNVPEDSPNRVADELGHFNYQIDVQRTGRQFFKFTLRWPLDLSQRWWVAPLALGGLEAGVPLEPGNFFFSLASELPLGAMVEDGQTYFRLFAPRASAVRVLLSESPEPSAPAEVVSLERLGSQPYIWEACVEGNLHGRYYWYQLLGEVGGDKSASAGGGERGARVLDPYALACVGREGPGIVIDRALLARPGLAEHFSTPQWQDLVIAEAHVRDLAAQAPIELSAEERLGFSGLRKWVESEDFYLQRLGVNCVELQPVQEFDNCTREEYHWGYMPVNWFAPASAYALDPARASGIRELQDLVLAFHRRGIAVVLDVVYNHQGVPAGLAAIDRQYYFEHNAQGELSNWSGCGNDLRAHAAMAKRLIIDSCRHMIECFGVDGFRFDLAELIGVDVLREIEHALKKVKPDVILISEPWSYRGHIAGALRDTGWSSWNDGYRDFVRDYVRGGSLPETFEYFIKGAPWFWAKWPAQTVNYSESHDDRAWIDVITENPDHNGSVPTLNDRRRTHLMAALLFASLGIPMIAAGQDFLRSKGGVSNTYQRGDLNALDYRRLLRYPATHAYFADWIAFRRSEAGRFLRQWRLPSAGFFRFYHAPNSTACAVVYNFDASQGRQRLLFAINPTGAEVEIPLGEALPTVSRWTQIANHECFLGANGVRQPLTSRLWLPALSCGLWQSSL</sequence>
<dbReference type="InterPro" id="IPR004193">
    <property type="entry name" value="Glyco_hydro_13_N"/>
</dbReference>
<dbReference type="InterPro" id="IPR013783">
    <property type="entry name" value="Ig-like_fold"/>
</dbReference>
<dbReference type="AlphaFoldDB" id="A0A139SQD9"/>
<evidence type="ECO:0000259" key="2">
    <source>
        <dbReference type="SMART" id="SM00642"/>
    </source>
</evidence>
<dbReference type="STRING" id="1548208.AXK12_03060"/>
<accession>A0A139SQD9</accession>